<dbReference type="RefSeq" id="WP_189606877.1">
    <property type="nucleotide sequence ID" value="NZ_BMXR01000001.1"/>
</dbReference>
<proteinExistence type="predicted"/>
<keyword evidence="1" id="KW-0732">Signal</keyword>
<dbReference type="AlphaFoldDB" id="A0A918N5B8"/>
<feature type="signal peptide" evidence="1">
    <location>
        <begin position="1"/>
        <end position="17"/>
    </location>
</feature>
<accession>A0A918N5B8</accession>
<gene>
    <name evidence="2" type="ORF">GCM10007392_04770</name>
</gene>
<reference evidence="2" key="1">
    <citation type="journal article" date="2014" name="Int. J. Syst. Evol. Microbiol.">
        <title>Complete genome sequence of Corynebacterium casei LMG S-19264T (=DSM 44701T), isolated from a smear-ripened cheese.</title>
        <authorList>
            <consortium name="US DOE Joint Genome Institute (JGI-PGF)"/>
            <person name="Walter F."/>
            <person name="Albersmeier A."/>
            <person name="Kalinowski J."/>
            <person name="Ruckert C."/>
        </authorList>
    </citation>
    <scope>NUCLEOTIDE SEQUENCE</scope>
    <source>
        <strain evidence="2">KCTC 22169</strain>
    </source>
</reference>
<organism evidence="2 3">
    <name type="scientific">Saccharospirillum salsuginis</name>
    <dbReference type="NCBI Taxonomy" id="418750"/>
    <lineage>
        <taxon>Bacteria</taxon>
        <taxon>Pseudomonadati</taxon>
        <taxon>Pseudomonadota</taxon>
        <taxon>Gammaproteobacteria</taxon>
        <taxon>Oceanospirillales</taxon>
        <taxon>Saccharospirillaceae</taxon>
        <taxon>Saccharospirillum</taxon>
    </lineage>
</organism>
<evidence type="ECO:0000313" key="3">
    <source>
        <dbReference type="Proteomes" id="UP000626148"/>
    </source>
</evidence>
<dbReference type="Proteomes" id="UP000626148">
    <property type="component" value="Unassembled WGS sequence"/>
</dbReference>
<feature type="chain" id="PRO_5037710227" evidence="1">
    <location>
        <begin position="18"/>
        <end position="198"/>
    </location>
</feature>
<name>A0A918N5B8_9GAMM</name>
<evidence type="ECO:0000256" key="1">
    <source>
        <dbReference type="SAM" id="SignalP"/>
    </source>
</evidence>
<dbReference type="EMBL" id="BMXR01000001">
    <property type="protein sequence ID" value="GGX41004.1"/>
    <property type="molecule type" value="Genomic_DNA"/>
</dbReference>
<evidence type="ECO:0000313" key="2">
    <source>
        <dbReference type="EMBL" id="GGX41004.1"/>
    </source>
</evidence>
<sequence length="198" mass="23152">MTRTIILFLLTLSAAWAHQPVHDKNTTDWTFDNPYVIEKPEVSKAIYAELNGAPDVYRITIDRAFDFYAGITQPKWEGCARAHWFSVDILDENRDLISSLDGERFEWWAWYEEYGKQWYWIGPESGEDFLSTDRFPAGTYYLKVYNQAQQGLYVLAVGDDEQFGPITITRTLISLPGIEKRFWEEPEARCRAEQETSR</sequence>
<comment type="caution">
    <text evidence="2">The sequence shown here is derived from an EMBL/GenBank/DDBJ whole genome shotgun (WGS) entry which is preliminary data.</text>
</comment>
<reference evidence="2" key="2">
    <citation type="submission" date="2020-09" db="EMBL/GenBank/DDBJ databases">
        <authorList>
            <person name="Sun Q."/>
            <person name="Kim S."/>
        </authorList>
    </citation>
    <scope>NUCLEOTIDE SEQUENCE</scope>
    <source>
        <strain evidence="2">KCTC 22169</strain>
    </source>
</reference>
<protein>
    <submittedName>
        <fullName evidence="2">Uncharacterized protein</fullName>
    </submittedName>
</protein>
<keyword evidence="3" id="KW-1185">Reference proteome</keyword>